<dbReference type="Proteomes" id="UP001501116">
    <property type="component" value="Unassembled WGS sequence"/>
</dbReference>
<dbReference type="InterPro" id="IPR029063">
    <property type="entry name" value="SAM-dependent_MTases_sf"/>
</dbReference>
<keyword evidence="3" id="KW-0808">Transferase</keyword>
<evidence type="ECO:0000313" key="3">
    <source>
        <dbReference type="EMBL" id="GAA1944451.1"/>
    </source>
</evidence>
<keyword evidence="4" id="KW-1185">Reference proteome</keyword>
<keyword evidence="1" id="KW-0472">Membrane</keyword>
<dbReference type="Pfam" id="PF08241">
    <property type="entry name" value="Methyltransf_11"/>
    <property type="match status" value="1"/>
</dbReference>
<comment type="caution">
    <text evidence="3">The sequence shown here is derived from an EMBL/GenBank/DDBJ whole genome shotgun (WGS) entry which is preliminary data.</text>
</comment>
<organism evidence="3 4">
    <name type="scientific">Amycolatopsis minnesotensis</name>
    <dbReference type="NCBI Taxonomy" id="337894"/>
    <lineage>
        <taxon>Bacteria</taxon>
        <taxon>Bacillati</taxon>
        <taxon>Actinomycetota</taxon>
        <taxon>Actinomycetes</taxon>
        <taxon>Pseudonocardiales</taxon>
        <taxon>Pseudonocardiaceae</taxon>
        <taxon>Amycolatopsis</taxon>
    </lineage>
</organism>
<reference evidence="3 4" key="1">
    <citation type="journal article" date="2019" name="Int. J. Syst. Evol. Microbiol.">
        <title>The Global Catalogue of Microorganisms (GCM) 10K type strain sequencing project: providing services to taxonomists for standard genome sequencing and annotation.</title>
        <authorList>
            <consortium name="The Broad Institute Genomics Platform"/>
            <consortium name="The Broad Institute Genome Sequencing Center for Infectious Disease"/>
            <person name="Wu L."/>
            <person name="Ma J."/>
        </authorList>
    </citation>
    <scope>NUCLEOTIDE SEQUENCE [LARGE SCALE GENOMIC DNA]</scope>
    <source>
        <strain evidence="3 4">JCM 14545</strain>
    </source>
</reference>
<dbReference type="SUPFAM" id="SSF53335">
    <property type="entry name" value="S-adenosyl-L-methionine-dependent methyltransferases"/>
    <property type="match status" value="1"/>
</dbReference>
<dbReference type="RefSeq" id="WP_344413933.1">
    <property type="nucleotide sequence ID" value="NZ_BAAANN010000003.1"/>
</dbReference>
<keyword evidence="3" id="KW-0489">Methyltransferase</keyword>
<dbReference type="EMBL" id="BAAANN010000003">
    <property type="protein sequence ID" value="GAA1944451.1"/>
    <property type="molecule type" value="Genomic_DNA"/>
</dbReference>
<dbReference type="CDD" id="cd02440">
    <property type="entry name" value="AdoMet_MTases"/>
    <property type="match status" value="1"/>
</dbReference>
<dbReference type="GO" id="GO:0032259">
    <property type="term" value="P:methylation"/>
    <property type="evidence" value="ECO:0007669"/>
    <property type="project" value="UniProtKB-KW"/>
</dbReference>
<keyword evidence="1" id="KW-0812">Transmembrane</keyword>
<gene>
    <name evidence="3" type="ORF">GCM10009754_10200</name>
</gene>
<sequence length="243" mass="25598">MRERYGIDAPGVFATFGALGVVCTVAAVVTAVTANGPVWTVVVIVLAGWAAASWVQFGWGVLGSLIGKRREWRRLLDALRLKGTERVLEVGPGTGPVLVEVARRVPMGRVVGADVWRAKDQAGNSRAALGANLAAAGVEDRVEVVDGDVRALPFPDGGFDIVLASLVVHNLPAGEREGAIRELHRVLAPGGRLVILDFQGTEAYAGALREAGAEDVRRGGRLWSMHPPARTVTALRHNGGGPL</sequence>
<proteinExistence type="predicted"/>
<evidence type="ECO:0000256" key="1">
    <source>
        <dbReference type="SAM" id="Phobius"/>
    </source>
</evidence>
<dbReference type="PANTHER" id="PTHR45277">
    <property type="entry name" value="EXPRESSED PROTEIN"/>
    <property type="match status" value="1"/>
</dbReference>
<keyword evidence="1" id="KW-1133">Transmembrane helix</keyword>
<dbReference type="InterPro" id="IPR013216">
    <property type="entry name" value="Methyltransf_11"/>
</dbReference>
<dbReference type="Gene3D" id="3.40.50.150">
    <property type="entry name" value="Vaccinia Virus protein VP39"/>
    <property type="match status" value="1"/>
</dbReference>
<dbReference type="PANTHER" id="PTHR45277:SF1">
    <property type="entry name" value="EXPRESSED PROTEIN"/>
    <property type="match status" value="1"/>
</dbReference>
<protein>
    <submittedName>
        <fullName evidence="3">Class I SAM-dependent methyltransferase</fullName>
    </submittedName>
</protein>
<evidence type="ECO:0000313" key="4">
    <source>
        <dbReference type="Proteomes" id="UP001501116"/>
    </source>
</evidence>
<accession>A0ABN2Q4T4</accession>
<feature type="transmembrane region" description="Helical" evidence="1">
    <location>
        <begin position="12"/>
        <end position="32"/>
    </location>
</feature>
<feature type="transmembrane region" description="Helical" evidence="1">
    <location>
        <begin position="38"/>
        <end position="66"/>
    </location>
</feature>
<evidence type="ECO:0000259" key="2">
    <source>
        <dbReference type="Pfam" id="PF08241"/>
    </source>
</evidence>
<dbReference type="GO" id="GO:0008168">
    <property type="term" value="F:methyltransferase activity"/>
    <property type="evidence" value="ECO:0007669"/>
    <property type="project" value="UniProtKB-KW"/>
</dbReference>
<feature type="domain" description="Methyltransferase type 11" evidence="2">
    <location>
        <begin position="88"/>
        <end position="195"/>
    </location>
</feature>
<name>A0ABN2Q4T4_9PSEU</name>